<keyword evidence="4" id="KW-0964">Secreted</keyword>
<evidence type="ECO:0000256" key="5">
    <source>
        <dbReference type="ARBA" id="ARBA00022723"/>
    </source>
</evidence>
<evidence type="ECO:0000256" key="10">
    <source>
        <dbReference type="ARBA" id="ARBA00025355"/>
    </source>
</evidence>
<dbReference type="SUPFAM" id="SSF51069">
    <property type="entry name" value="Carbonic anhydrase"/>
    <property type="match status" value="1"/>
</dbReference>
<evidence type="ECO:0000256" key="3">
    <source>
        <dbReference type="ARBA" id="ARBA00010718"/>
    </source>
</evidence>
<feature type="signal peptide" evidence="12">
    <location>
        <begin position="1"/>
        <end position="19"/>
    </location>
</feature>
<evidence type="ECO:0000256" key="4">
    <source>
        <dbReference type="ARBA" id="ARBA00022525"/>
    </source>
</evidence>
<reference evidence="14" key="1">
    <citation type="submission" date="2023-12" db="EMBL/GenBank/DDBJ databases">
        <authorList>
            <person name="Brown T."/>
        </authorList>
    </citation>
    <scope>NUCLEOTIDE SEQUENCE</scope>
</reference>
<evidence type="ECO:0000313" key="14">
    <source>
        <dbReference type="EMBL" id="CAK6440566.1"/>
    </source>
</evidence>
<evidence type="ECO:0000256" key="11">
    <source>
        <dbReference type="ARBA" id="ARBA00048348"/>
    </source>
</evidence>
<dbReference type="PANTHER" id="PTHR18952:SF110">
    <property type="entry name" value="CARBONIC ANHYDRASE 6"/>
    <property type="match status" value="1"/>
</dbReference>
<dbReference type="InterPro" id="IPR018338">
    <property type="entry name" value="Carbonic_anhydrase_a-class_CS"/>
</dbReference>
<comment type="function">
    <text evidence="10">Reversible hydration of carbon dioxide. Its role in saliva is unknown.</text>
</comment>
<evidence type="ECO:0000256" key="1">
    <source>
        <dbReference type="ARBA" id="ARBA00001947"/>
    </source>
</evidence>
<dbReference type="InterPro" id="IPR001148">
    <property type="entry name" value="CA_dom"/>
</dbReference>
<dbReference type="InterPro" id="IPR036398">
    <property type="entry name" value="CA_dom_sf"/>
</dbReference>
<dbReference type="InterPro" id="IPR023561">
    <property type="entry name" value="Carbonic_anhydrase_a-class"/>
</dbReference>
<accession>A0ABN9ZQM1</accession>
<dbReference type="Proteomes" id="UP001314169">
    <property type="component" value="Chromosome 2"/>
</dbReference>
<dbReference type="PANTHER" id="PTHR18952">
    <property type="entry name" value="CARBONIC ANHYDRASE"/>
    <property type="match status" value="1"/>
</dbReference>
<evidence type="ECO:0000256" key="8">
    <source>
        <dbReference type="ARBA" id="ARBA00023180"/>
    </source>
</evidence>
<dbReference type="EC" id="4.2.1.1" evidence="12"/>
<protein>
    <recommendedName>
        <fullName evidence="12">Carbonic anhydrase</fullName>
        <ecNumber evidence="12">4.2.1.1</ecNumber>
    </recommendedName>
</protein>
<dbReference type="Pfam" id="PF00194">
    <property type="entry name" value="Carb_anhydrase"/>
    <property type="match status" value="1"/>
</dbReference>
<feature type="non-terminal residue" evidence="14">
    <location>
        <position position="1"/>
    </location>
</feature>
<comment type="cofactor">
    <cofactor evidence="1 12">
        <name>Zn(2+)</name>
        <dbReference type="ChEBI" id="CHEBI:29105"/>
    </cofactor>
</comment>
<keyword evidence="15" id="KW-1185">Reference proteome</keyword>
<evidence type="ECO:0000256" key="6">
    <source>
        <dbReference type="ARBA" id="ARBA00022833"/>
    </source>
</evidence>
<evidence type="ECO:0000313" key="15">
    <source>
        <dbReference type="Proteomes" id="UP001314169"/>
    </source>
</evidence>
<sequence>MRSLVVLPYLSLLLLGVLATHDWTYTEGPGDETHWHEAYPTCGGDRQSPIDVQRRKVQYNPALDALNLTGYSTQDGSFRMLNNGHTVQINLPHSMRMTTAEGTEYIAQQLHFHWGGAAREVSGSEHTIDGIRYPAEIHVVHYNSKYESFDVAKDAPDGLAVLGALIEIKDYEENTYYSDFFSHLTSVRYSGQSTVLDSLDVRNMLPVDLRRYYTYGGSLTTPPCTENVRWFLLADTVQLSKAQVGKLENSLVDDHHKIIRNIYRRTQPLNSRVVEANFVYHPNYQYALGSQLLLNTHWIHKKLDELISFMEVL</sequence>
<dbReference type="EMBL" id="OY882859">
    <property type="protein sequence ID" value="CAK6440566.1"/>
    <property type="molecule type" value="Genomic_DNA"/>
</dbReference>
<feature type="chain" id="PRO_5044972075" description="Carbonic anhydrase" evidence="12">
    <location>
        <begin position="20"/>
        <end position="313"/>
    </location>
</feature>
<evidence type="ECO:0000256" key="2">
    <source>
        <dbReference type="ARBA" id="ARBA00004613"/>
    </source>
</evidence>
<evidence type="ECO:0000256" key="7">
    <source>
        <dbReference type="ARBA" id="ARBA00023157"/>
    </source>
</evidence>
<keyword evidence="12" id="KW-0732">Signal</keyword>
<keyword evidence="5 12" id="KW-0479">Metal-binding</keyword>
<dbReference type="PROSITE" id="PS51144">
    <property type="entry name" value="ALPHA_CA_2"/>
    <property type="match status" value="1"/>
</dbReference>
<dbReference type="SMART" id="SM01057">
    <property type="entry name" value="Carb_anhydrase"/>
    <property type="match status" value="1"/>
</dbReference>
<gene>
    <name evidence="14" type="ORF">MPIPNATIZW_LOCUS8872</name>
</gene>
<keyword evidence="8" id="KW-0325">Glycoprotein</keyword>
<evidence type="ECO:0000259" key="13">
    <source>
        <dbReference type="PROSITE" id="PS51144"/>
    </source>
</evidence>
<evidence type="ECO:0000256" key="12">
    <source>
        <dbReference type="RuleBase" id="RU367011"/>
    </source>
</evidence>
<comment type="catalytic activity">
    <reaction evidence="11 12">
        <text>hydrogencarbonate + H(+) = CO2 + H2O</text>
        <dbReference type="Rhea" id="RHEA:10748"/>
        <dbReference type="ChEBI" id="CHEBI:15377"/>
        <dbReference type="ChEBI" id="CHEBI:15378"/>
        <dbReference type="ChEBI" id="CHEBI:16526"/>
        <dbReference type="ChEBI" id="CHEBI:17544"/>
        <dbReference type="EC" id="4.2.1.1"/>
    </reaction>
</comment>
<dbReference type="Gene3D" id="3.10.200.10">
    <property type="entry name" value="Alpha carbonic anhydrase"/>
    <property type="match status" value="1"/>
</dbReference>
<keyword evidence="7" id="KW-1015">Disulfide bond</keyword>
<proteinExistence type="inferred from homology"/>
<comment type="similarity">
    <text evidence="3 12">Belongs to the alpha-carbonic anhydrase family.</text>
</comment>
<dbReference type="PROSITE" id="PS00162">
    <property type="entry name" value="ALPHA_CA_1"/>
    <property type="match status" value="1"/>
</dbReference>
<feature type="domain" description="Alpha-carbonic anhydrase" evidence="13">
    <location>
        <begin position="21"/>
        <end position="278"/>
    </location>
</feature>
<feature type="non-terminal residue" evidence="14">
    <location>
        <position position="313"/>
    </location>
</feature>
<evidence type="ECO:0000256" key="9">
    <source>
        <dbReference type="ARBA" id="ARBA00023239"/>
    </source>
</evidence>
<name>A0ABN9ZQM1_PIPNA</name>
<comment type="subcellular location">
    <subcellularLocation>
        <location evidence="2">Secreted</location>
    </subcellularLocation>
</comment>
<keyword evidence="9 12" id="KW-0456">Lyase</keyword>
<keyword evidence="6 12" id="KW-0862">Zinc</keyword>
<organism evidence="14 15">
    <name type="scientific">Pipistrellus nathusii</name>
    <name type="common">Nathusius' pipistrelle</name>
    <dbReference type="NCBI Taxonomy" id="59473"/>
    <lineage>
        <taxon>Eukaryota</taxon>
        <taxon>Metazoa</taxon>
        <taxon>Chordata</taxon>
        <taxon>Craniata</taxon>
        <taxon>Vertebrata</taxon>
        <taxon>Euteleostomi</taxon>
        <taxon>Mammalia</taxon>
        <taxon>Eutheria</taxon>
        <taxon>Laurasiatheria</taxon>
        <taxon>Chiroptera</taxon>
        <taxon>Yangochiroptera</taxon>
        <taxon>Vespertilionidae</taxon>
        <taxon>Pipistrellus</taxon>
    </lineage>
</organism>